<evidence type="ECO:0000313" key="2">
    <source>
        <dbReference type="EMBL" id="CAG5043431.1"/>
    </source>
</evidence>
<protein>
    <submittedName>
        <fullName evidence="2">(apollo) hypothetical protein</fullName>
    </submittedName>
</protein>
<name>A0A8S3Y283_PARAO</name>
<proteinExistence type="predicted"/>
<keyword evidence="3" id="KW-1185">Reference proteome</keyword>
<gene>
    <name evidence="2" type="ORF">PAPOLLO_LOCUS22713</name>
</gene>
<dbReference type="OrthoDB" id="8191755at2759"/>
<comment type="caution">
    <text evidence="2">The sequence shown here is derived from an EMBL/GenBank/DDBJ whole genome shotgun (WGS) entry which is preliminary data.</text>
</comment>
<evidence type="ECO:0000313" key="3">
    <source>
        <dbReference type="Proteomes" id="UP000691718"/>
    </source>
</evidence>
<evidence type="ECO:0000256" key="1">
    <source>
        <dbReference type="SAM" id="MobiDB-lite"/>
    </source>
</evidence>
<dbReference type="EMBL" id="CAJQZP010001402">
    <property type="protein sequence ID" value="CAG5043431.1"/>
    <property type="molecule type" value="Genomic_DNA"/>
</dbReference>
<accession>A0A8S3Y283</accession>
<dbReference type="AlphaFoldDB" id="A0A8S3Y283"/>
<feature type="region of interest" description="Disordered" evidence="1">
    <location>
        <begin position="49"/>
        <end position="70"/>
    </location>
</feature>
<reference evidence="2" key="1">
    <citation type="submission" date="2021-04" db="EMBL/GenBank/DDBJ databases">
        <authorList>
            <person name="Tunstrom K."/>
        </authorList>
    </citation>
    <scope>NUCLEOTIDE SEQUENCE</scope>
</reference>
<organism evidence="2 3">
    <name type="scientific">Parnassius apollo</name>
    <name type="common">Apollo butterfly</name>
    <name type="synonym">Papilio apollo</name>
    <dbReference type="NCBI Taxonomy" id="110799"/>
    <lineage>
        <taxon>Eukaryota</taxon>
        <taxon>Metazoa</taxon>
        <taxon>Ecdysozoa</taxon>
        <taxon>Arthropoda</taxon>
        <taxon>Hexapoda</taxon>
        <taxon>Insecta</taxon>
        <taxon>Pterygota</taxon>
        <taxon>Neoptera</taxon>
        <taxon>Endopterygota</taxon>
        <taxon>Lepidoptera</taxon>
        <taxon>Glossata</taxon>
        <taxon>Ditrysia</taxon>
        <taxon>Papilionoidea</taxon>
        <taxon>Papilionidae</taxon>
        <taxon>Parnassiinae</taxon>
        <taxon>Parnassini</taxon>
        <taxon>Parnassius</taxon>
        <taxon>Parnassius</taxon>
    </lineage>
</organism>
<dbReference type="CDD" id="cd15517">
    <property type="entry name" value="PHD_TCF19_like"/>
    <property type="match status" value="1"/>
</dbReference>
<sequence>MRKVAEETRIPFSTLQIRIKKDKFKPLKLGRHAVFNEEQENILTEKATASTSSRNVIGPQPSTSVDITNYKPNDIINQENNKSDSEPLASVLSQLIPLPSIDKGKGIGKKHINQEFLLHTRGKVIKKIKEIKKNLFKSSSSEKSADEQVPYDDSALENIEIPLNIQKNTQKERDQSVCTICLEEGILREIWYRCRLCAGWAHEACTGCDDPNRYRCDFCI</sequence>
<dbReference type="Proteomes" id="UP000691718">
    <property type="component" value="Unassembled WGS sequence"/>
</dbReference>